<dbReference type="CDD" id="cd06267">
    <property type="entry name" value="PBP1_LacI_sugar_binding-like"/>
    <property type="match status" value="1"/>
</dbReference>
<evidence type="ECO:0000256" key="2">
    <source>
        <dbReference type="ARBA" id="ARBA00023015"/>
    </source>
</evidence>
<dbReference type="CDD" id="cd01392">
    <property type="entry name" value="HTH_LacI"/>
    <property type="match status" value="1"/>
</dbReference>
<dbReference type="Proteomes" id="UP000237846">
    <property type="component" value="Unassembled WGS sequence"/>
</dbReference>
<keyword evidence="4" id="KW-0804">Transcription</keyword>
<dbReference type="InterPro" id="IPR000843">
    <property type="entry name" value="HTH_LacI"/>
</dbReference>
<evidence type="ECO:0000313" key="8">
    <source>
        <dbReference type="Proteomes" id="UP000237846"/>
    </source>
</evidence>
<dbReference type="PANTHER" id="PTHR30146:SF148">
    <property type="entry name" value="HTH-TYPE TRANSCRIPTIONAL REPRESSOR PURR-RELATED"/>
    <property type="match status" value="1"/>
</dbReference>
<dbReference type="InterPro" id="IPR046335">
    <property type="entry name" value="LacI/GalR-like_sensor"/>
</dbReference>
<dbReference type="Pfam" id="PF13377">
    <property type="entry name" value="Peripla_BP_3"/>
    <property type="match status" value="1"/>
</dbReference>
<dbReference type="RefSeq" id="WP_106249927.1">
    <property type="nucleotide sequence ID" value="NZ_PVZC01000007.1"/>
</dbReference>
<dbReference type="GO" id="GO:0003700">
    <property type="term" value="F:DNA-binding transcription factor activity"/>
    <property type="evidence" value="ECO:0007669"/>
    <property type="project" value="TreeGrafter"/>
</dbReference>
<keyword evidence="2" id="KW-0805">Transcription regulation</keyword>
<comment type="caution">
    <text evidence="7">The sequence shown here is derived from an EMBL/GenBank/DDBJ whole genome shotgun (WGS) entry which is preliminary data.</text>
</comment>
<dbReference type="Pfam" id="PF00356">
    <property type="entry name" value="LacI"/>
    <property type="match status" value="1"/>
</dbReference>
<evidence type="ECO:0000256" key="3">
    <source>
        <dbReference type="ARBA" id="ARBA00023125"/>
    </source>
</evidence>
<dbReference type="Gene3D" id="1.10.260.40">
    <property type="entry name" value="lambda repressor-like DNA-binding domains"/>
    <property type="match status" value="1"/>
</dbReference>
<sequence>MENAQRGGRRRRRPRQSDIARVAGVSQTTVSLVLRGTTIGMSLAAETRQRVLDAAERLGYVPDPVATRLAAAGNAMLGLYTFSATFPTDVAHSYYPILAGVEEEAAAQGQDLILFTGSSRSGTGAGDPASLRRVRVADGCLFFGRHVPDEPIRQLAEDGFPFVYIGRRNEPDVPYVGADYVSASAAVLAGLAAAGHRRVRYLREHDQAPSSADREEGVLRGARSTGTETAGLVVRTDGTGLNGLLASWLDDGVTAVVVEQTDTGAALAGLGAAIERAGLRCPRDLSLAVLGAPVGARGRAPGGGAVFSGFDVPMREMGRDAVRLLLRLIEGAEGVETRRLLPCEPVDGGTIAPPRPPGRDPRRE</sequence>
<protein>
    <submittedName>
        <fullName evidence="7">DNA-binding LacI/PurR family transcriptional regulator</fullName>
    </submittedName>
</protein>
<organism evidence="7 8">
    <name type="scientific">Allonocardiopsis opalescens</name>
    <dbReference type="NCBI Taxonomy" id="1144618"/>
    <lineage>
        <taxon>Bacteria</taxon>
        <taxon>Bacillati</taxon>
        <taxon>Actinomycetota</taxon>
        <taxon>Actinomycetes</taxon>
        <taxon>Streptosporangiales</taxon>
        <taxon>Allonocardiopsis</taxon>
    </lineage>
</organism>
<dbReference type="PROSITE" id="PS50932">
    <property type="entry name" value="HTH_LACI_2"/>
    <property type="match status" value="1"/>
</dbReference>
<feature type="region of interest" description="Disordered" evidence="5">
    <location>
        <begin position="343"/>
        <end position="364"/>
    </location>
</feature>
<feature type="domain" description="HTH lacI-type" evidence="6">
    <location>
        <begin position="14"/>
        <end position="71"/>
    </location>
</feature>
<dbReference type="SMART" id="SM00354">
    <property type="entry name" value="HTH_LACI"/>
    <property type="match status" value="1"/>
</dbReference>
<keyword evidence="1" id="KW-0678">Repressor</keyword>
<dbReference type="EMBL" id="PVZC01000007">
    <property type="protein sequence ID" value="PRX96607.1"/>
    <property type="molecule type" value="Genomic_DNA"/>
</dbReference>
<dbReference type="InterPro" id="IPR028082">
    <property type="entry name" value="Peripla_BP_I"/>
</dbReference>
<reference evidence="7 8" key="1">
    <citation type="submission" date="2018-03" db="EMBL/GenBank/DDBJ databases">
        <title>Genomic Encyclopedia of Archaeal and Bacterial Type Strains, Phase II (KMG-II): from individual species to whole genera.</title>
        <authorList>
            <person name="Goeker M."/>
        </authorList>
    </citation>
    <scope>NUCLEOTIDE SEQUENCE [LARGE SCALE GENOMIC DNA]</scope>
    <source>
        <strain evidence="7 8">DSM 45601</strain>
    </source>
</reference>
<name>A0A2T0PYX3_9ACTN</name>
<dbReference type="GO" id="GO:0000976">
    <property type="term" value="F:transcription cis-regulatory region binding"/>
    <property type="evidence" value="ECO:0007669"/>
    <property type="project" value="TreeGrafter"/>
</dbReference>
<dbReference type="AlphaFoldDB" id="A0A2T0PYX3"/>
<gene>
    <name evidence="7" type="ORF">CLV72_107130</name>
</gene>
<evidence type="ECO:0000256" key="4">
    <source>
        <dbReference type="ARBA" id="ARBA00023163"/>
    </source>
</evidence>
<dbReference type="InterPro" id="IPR010982">
    <property type="entry name" value="Lambda_DNA-bd_dom_sf"/>
</dbReference>
<dbReference type="PANTHER" id="PTHR30146">
    <property type="entry name" value="LACI-RELATED TRANSCRIPTIONAL REPRESSOR"/>
    <property type="match status" value="1"/>
</dbReference>
<accession>A0A2T0PYX3</accession>
<dbReference type="SUPFAM" id="SSF53822">
    <property type="entry name" value="Periplasmic binding protein-like I"/>
    <property type="match status" value="1"/>
</dbReference>
<evidence type="ECO:0000256" key="5">
    <source>
        <dbReference type="SAM" id="MobiDB-lite"/>
    </source>
</evidence>
<dbReference type="Gene3D" id="3.40.50.2300">
    <property type="match status" value="2"/>
</dbReference>
<evidence type="ECO:0000313" key="7">
    <source>
        <dbReference type="EMBL" id="PRX96607.1"/>
    </source>
</evidence>
<keyword evidence="8" id="KW-1185">Reference proteome</keyword>
<proteinExistence type="predicted"/>
<evidence type="ECO:0000259" key="6">
    <source>
        <dbReference type="PROSITE" id="PS50932"/>
    </source>
</evidence>
<dbReference type="SUPFAM" id="SSF47413">
    <property type="entry name" value="lambda repressor-like DNA-binding domains"/>
    <property type="match status" value="1"/>
</dbReference>
<evidence type="ECO:0000256" key="1">
    <source>
        <dbReference type="ARBA" id="ARBA00022491"/>
    </source>
</evidence>
<dbReference type="OrthoDB" id="9790412at2"/>
<keyword evidence="3 7" id="KW-0238">DNA-binding</keyword>